<reference evidence="2 3" key="1">
    <citation type="journal article" date="2019" name="Appl. Microbiol. Biotechnol.">
        <title>Differential efficiency of wild type rhizogenic strains for rol gene transformation of plants.</title>
        <authorList>
            <person name="Desmet S."/>
            <person name="De Keyser E."/>
            <person name="Van Vaerenbergh J."/>
            <person name="Baeyen S."/>
            <person name="Van Huylenbroeck J."/>
            <person name="Geelen D."/>
            <person name="Dhooghe E."/>
        </authorList>
    </citation>
    <scope>NUCLEOTIDE SEQUENCE [LARGE SCALE GENOMIC DNA]</scope>
    <source>
        <strain evidence="2 3">GBBC3284</strain>
    </source>
</reference>
<dbReference type="Pfam" id="PF01890">
    <property type="entry name" value="CbiG_C"/>
    <property type="match status" value="1"/>
</dbReference>
<dbReference type="InterPro" id="IPR036518">
    <property type="entry name" value="CobE/GbiG_C_sf"/>
</dbReference>
<gene>
    <name evidence="2" type="ORF">EXN68_17950</name>
</gene>
<evidence type="ECO:0000313" key="2">
    <source>
        <dbReference type="EMBL" id="TRA98632.1"/>
    </source>
</evidence>
<name>A0A546XD04_RHIRH</name>
<dbReference type="PANTHER" id="PTHR37477:SF1">
    <property type="entry name" value="COBALT-PRECORRIN-5A HYDROLASE"/>
    <property type="match status" value="1"/>
</dbReference>
<dbReference type="GO" id="GO:0009236">
    <property type="term" value="P:cobalamin biosynthetic process"/>
    <property type="evidence" value="ECO:0007669"/>
    <property type="project" value="InterPro"/>
</dbReference>
<proteinExistence type="predicted"/>
<dbReference type="AlphaFoldDB" id="A0A546XD04"/>
<organism evidence="2 3">
    <name type="scientific">Rhizobium rhizogenes</name>
    <name type="common">Agrobacterium rhizogenes</name>
    <dbReference type="NCBI Taxonomy" id="359"/>
    <lineage>
        <taxon>Bacteria</taxon>
        <taxon>Pseudomonadati</taxon>
        <taxon>Pseudomonadota</taxon>
        <taxon>Alphaproteobacteria</taxon>
        <taxon>Hyphomicrobiales</taxon>
        <taxon>Rhizobiaceae</taxon>
        <taxon>Rhizobium/Agrobacterium group</taxon>
        <taxon>Rhizobium</taxon>
    </lineage>
</organism>
<evidence type="ECO:0000259" key="1">
    <source>
        <dbReference type="Pfam" id="PF01890"/>
    </source>
</evidence>
<comment type="caution">
    <text evidence="2">The sequence shown here is derived from an EMBL/GenBank/DDBJ whole genome shotgun (WGS) entry which is preliminary data.</text>
</comment>
<dbReference type="EMBL" id="SGNY01000006">
    <property type="protein sequence ID" value="TRA98632.1"/>
    <property type="molecule type" value="Genomic_DNA"/>
</dbReference>
<dbReference type="Gene3D" id="3.30.420.180">
    <property type="entry name" value="CobE/GbiG C-terminal domain"/>
    <property type="match status" value="1"/>
</dbReference>
<dbReference type="InterPro" id="IPR052553">
    <property type="entry name" value="CbiG_hydrolase"/>
</dbReference>
<dbReference type="InterPro" id="IPR002750">
    <property type="entry name" value="CobE/GbiG_C"/>
</dbReference>
<feature type="domain" description="CobE/GbiG C-terminal" evidence="1">
    <location>
        <begin position="10"/>
        <end position="126"/>
    </location>
</feature>
<protein>
    <submittedName>
        <fullName evidence="2">Cobalamin biosynthesis protein</fullName>
    </submittedName>
</protein>
<evidence type="ECO:0000313" key="3">
    <source>
        <dbReference type="Proteomes" id="UP000315434"/>
    </source>
</evidence>
<dbReference type="PANTHER" id="PTHR37477">
    <property type="entry name" value="COBALT-PRECORRIN-5A HYDROLASE"/>
    <property type="match status" value="1"/>
</dbReference>
<dbReference type="SUPFAM" id="SSF159664">
    <property type="entry name" value="CobE/GbiG C-terminal domain-like"/>
    <property type="match status" value="1"/>
</dbReference>
<accession>A0A546XD04</accession>
<sequence>MELGQAMVTVAGIGCRKGIPSDAIITAIRAAERTSGVKVDSLATARLKAGEAGLAEAAKALSLSLEIVTQERLEAVAAETMTFSQASLDHAGTPSVSEASALAAAGAGARLVAPRLIVGDVTVAIATTGNAPRGNDCAIEYGEEE</sequence>
<dbReference type="Proteomes" id="UP000315434">
    <property type="component" value="Unassembled WGS sequence"/>
</dbReference>